<dbReference type="OrthoDB" id="1111139at2"/>
<proteinExistence type="predicted"/>
<dbReference type="Pfam" id="PF03929">
    <property type="entry name" value="PepSY_TM"/>
    <property type="match status" value="1"/>
</dbReference>
<protein>
    <submittedName>
        <fullName evidence="2">Peptidase</fullName>
    </submittedName>
</protein>
<keyword evidence="1" id="KW-0812">Transmembrane</keyword>
<dbReference type="RefSeq" id="WP_036868327.1">
    <property type="nucleotide sequence ID" value="NZ_JRNQ01000078.1"/>
</dbReference>
<feature type="transmembrane region" description="Helical" evidence="1">
    <location>
        <begin position="12"/>
        <end position="31"/>
    </location>
</feature>
<organism evidence="2 3">
    <name type="scientific">Prevotella bivia DNF00320</name>
    <dbReference type="NCBI Taxonomy" id="1401068"/>
    <lineage>
        <taxon>Bacteria</taxon>
        <taxon>Pseudomonadati</taxon>
        <taxon>Bacteroidota</taxon>
        <taxon>Bacteroidia</taxon>
        <taxon>Bacteroidales</taxon>
        <taxon>Prevotellaceae</taxon>
        <taxon>Prevotella</taxon>
    </lineage>
</organism>
<evidence type="ECO:0000256" key="1">
    <source>
        <dbReference type="SAM" id="Phobius"/>
    </source>
</evidence>
<comment type="caution">
    <text evidence="2">The sequence shown here is derived from an EMBL/GenBank/DDBJ whole genome shotgun (WGS) entry which is preliminary data.</text>
</comment>
<feature type="transmembrane region" description="Helical" evidence="1">
    <location>
        <begin position="214"/>
        <end position="233"/>
    </location>
</feature>
<feature type="transmembrane region" description="Helical" evidence="1">
    <location>
        <begin position="446"/>
        <end position="473"/>
    </location>
</feature>
<keyword evidence="1" id="KW-0472">Membrane</keyword>
<reference evidence="2 3" key="1">
    <citation type="submission" date="2014-07" db="EMBL/GenBank/DDBJ databases">
        <authorList>
            <person name="McCorrison J."/>
            <person name="Sanka R."/>
            <person name="Torralba M."/>
            <person name="Gillis M."/>
            <person name="Haft D.H."/>
            <person name="Methe B."/>
            <person name="Sutton G."/>
            <person name="Nelson K.E."/>
        </authorList>
    </citation>
    <scope>NUCLEOTIDE SEQUENCE [LARGE SCALE GENOMIC DNA]</scope>
    <source>
        <strain evidence="2 3">DNF00320</strain>
    </source>
</reference>
<keyword evidence="1" id="KW-1133">Transmembrane helix</keyword>
<evidence type="ECO:0000313" key="2">
    <source>
        <dbReference type="EMBL" id="KGF43536.1"/>
    </source>
</evidence>
<dbReference type="InterPro" id="IPR005625">
    <property type="entry name" value="PepSY-ass_TM"/>
</dbReference>
<dbReference type="PANTHER" id="PTHR34219">
    <property type="entry name" value="IRON-REGULATED INNER MEMBRANE PROTEIN-RELATED"/>
    <property type="match status" value="1"/>
</dbReference>
<accession>A0A096AAE8</accession>
<dbReference type="AlphaFoldDB" id="A0A096AAE8"/>
<name>A0A096AAE8_9BACT</name>
<evidence type="ECO:0000313" key="3">
    <source>
        <dbReference type="Proteomes" id="UP000029525"/>
    </source>
</evidence>
<dbReference type="PANTHER" id="PTHR34219:SF3">
    <property type="entry name" value="BLL7967 PROTEIN"/>
    <property type="match status" value="1"/>
</dbReference>
<dbReference type="Proteomes" id="UP000029525">
    <property type="component" value="Unassembled WGS sequence"/>
</dbReference>
<sequence>MKKATWRKHHKWLGLVLGFFLIMFCISGVMLNHPSLITQYSISRAYLPKDYEYKKWDKGLLRGTLKWNNHVIVYGYNGLWFTDSLGQHFSDFNRGLPTDADARNIRGIAETASHQLFMASQYELYTLTSHHTWKKIPLSNGEEERLSDITTKGDSLIVTSRSYIYLLVKPYQTYQKITLEKPTNYDGKVSLFSTVWQLHSGALFGFVGKLIADGIGLALFFLTISGFVFWLILKRKRQGSSKLASRWLRWHNYIGRISIALTLFLCFTGWLLRPPGLIAIASARVPAVPFSTMDTDNPWNDGLRALRYDCVKKDWLLYTSEGFYAIKDLMAAPTPVLHHPPVSVMGVNVMQQTVHGVWLIGSFSGMYEWDRQHGTLIDHFTHQAAQPIKGIPFGTHAVAGYSHDFTCGEVIADYKTGCDNLPQPHWMATLPMSLRNVCIEIHTGRIYTFLGMGTIVYIFVIGLGIVWCLWSGWKISKSSNRRSVKRT</sequence>
<gene>
    <name evidence="2" type="ORF">HMPREF0647_09865</name>
</gene>
<feature type="transmembrane region" description="Helical" evidence="1">
    <location>
        <begin position="253"/>
        <end position="272"/>
    </location>
</feature>
<dbReference type="EMBL" id="JRNQ01000078">
    <property type="protein sequence ID" value="KGF43536.1"/>
    <property type="molecule type" value="Genomic_DNA"/>
</dbReference>